<evidence type="ECO:0000256" key="3">
    <source>
        <dbReference type="ARBA" id="ARBA00005984"/>
    </source>
</evidence>
<dbReference type="SMART" id="SM00098">
    <property type="entry name" value="alkPPc"/>
    <property type="match status" value="1"/>
</dbReference>
<dbReference type="EC" id="3.1.3.1" evidence="4 11"/>
<evidence type="ECO:0000313" key="14">
    <source>
        <dbReference type="RefSeq" id="XP_014669390.1"/>
    </source>
</evidence>
<dbReference type="Pfam" id="PF00245">
    <property type="entry name" value="Alk_phosphatase"/>
    <property type="match status" value="1"/>
</dbReference>
<dbReference type="PANTHER" id="PTHR11596">
    <property type="entry name" value="ALKALINE PHOSPHATASE"/>
    <property type="match status" value="1"/>
</dbReference>
<dbReference type="RefSeq" id="XP_014669390.1">
    <property type="nucleotide sequence ID" value="XM_014813904.1"/>
</dbReference>
<comment type="cofactor">
    <cofactor evidence="1">
        <name>Mg(2+)</name>
        <dbReference type="ChEBI" id="CHEBI:18420"/>
    </cofactor>
</comment>
<name>A0ABM1EB19_PRICU</name>
<organism evidence="13 14">
    <name type="scientific">Priapulus caudatus</name>
    <name type="common">Priapulid worm</name>
    <dbReference type="NCBI Taxonomy" id="37621"/>
    <lineage>
        <taxon>Eukaryota</taxon>
        <taxon>Metazoa</taxon>
        <taxon>Ecdysozoa</taxon>
        <taxon>Scalidophora</taxon>
        <taxon>Priapulida</taxon>
        <taxon>Priapulimorpha</taxon>
        <taxon>Priapulimorphida</taxon>
        <taxon>Priapulidae</taxon>
        <taxon>Priapulus</taxon>
    </lineage>
</organism>
<keyword evidence="7 11" id="KW-0378">Hydrolase</keyword>
<evidence type="ECO:0000313" key="13">
    <source>
        <dbReference type="Proteomes" id="UP000695022"/>
    </source>
</evidence>
<sequence>MGLPSQFAGRILKGQMEGKTGEEEFLEWEKLQHTGLAKTYNTDFQVSDSAGTATAYLCGVKGKKATIGVDDTLLERGHCPSAEAASVRSIADWAQAEGKSTGLVTTARVTHASPAGLYANAPERNWEEDSDNNSDCKDIARQLIEDDPGRKLNVIMGGGRNRLTPNTQADVEDPTLHGKRSDDRNLIDEWTEGMTTNGFNHAYVWNVTQFNDIDPENTEYLLGLFDSDRMPYIVDSTPDEAENPTLSEMVKKTIEILQKNPNGYYLFVESSNIDAAHHDGRAVASINEVVVLDAAVKVAIDMTDSKDTLIVVTADHSHSMTTAGYPVRGNPIFGTASEVSDVDGKPYTTLLYAAGAGYEHSPRRNLTGVDTADPMHKQDAAIPLVEAPHSGEDVAVFANGPMAHLFRGNFEQTFIAHAMAYAMCVGSNKQHCTAEPIGICSTKDSVDDLTTSPTGTALTHRLSNGLVYLAIVNIFIVLNQYI</sequence>
<comment type="catalytic activity">
    <reaction evidence="11">
        <text>a phosphate monoester + H2O = an alcohol + phosphate</text>
        <dbReference type="Rhea" id="RHEA:15017"/>
        <dbReference type="ChEBI" id="CHEBI:15377"/>
        <dbReference type="ChEBI" id="CHEBI:30879"/>
        <dbReference type="ChEBI" id="CHEBI:43474"/>
        <dbReference type="ChEBI" id="CHEBI:67140"/>
        <dbReference type="EC" id="3.1.3.1"/>
    </reaction>
</comment>
<comment type="cofactor">
    <cofactor evidence="2">
        <name>Zn(2+)</name>
        <dbReference type="ChEBI" id="CHEBI:29105"/>
    </cofactor>
</comment>
<evidence type="ECO:0000256" key="9">
    <source>
        <dbReference type="ARBA" id="ARBA00022842"/>
    </source>
</evidence>
<dbReference type="PANTHER" id="PTHR11596:SF5">
    <property type="entry name" value="ALKALINE PHOSPHATASE"/>
    <property type="match status" value="1"/>
</dbReference>
<evidence type="ECO:0000256" key="5">
    <source>
        <dbReference type="ARBA" id="ARBA00022553"/>
    </source>
</evidence>
<keyword evidence="9 11" id="KW-0460">Magnesium</keyword>
<evidence type="ECO:0000256" key="1">
    <source>
        <dbReference type="ARBA" id="ARBA00001946"/>
    </source>
</evidence>
<comment type="similarity">
    <text evidence="3 10">Belongs to the alkaline phosphatase family.</text>
</comment>
<keyword evidence="13" id="KW-1185">Reference proteome</keyword>
<evidence type="ECO:0000256" key="2">
    <source>
        <dbReference type="ARBA" id="ARBA00001947"/>
    </source>
</evidence>
<keyword evidence="6" id="KW-0479">Metal-binding</keyword>
<evidence type="ECO:0000256" key="4">
    <source>
        <dbReference type="ARBA" id="ARBA00012647"/>
    </source>
</evidence>
<evidence type="ECO:0000256" key="12">
    <source>
        <dbReference type="SAM" id="MobiDB-lite"/>
    </source>
</evidence>
<proteinExistence type="inferred from homology"/>
<dbReference type="PROSITE" id="PS00123">
    <property type="entry name" value="ALKALINE_PHOSPHATASE"/>
    <property type="match status" value="1"/>
</dbReference>
<dbReference type="PRINTS" id="PR00113">
    <property type="entry name" value="ALKPHPHTASE"/>
</dbReference>
<reference evidence="14" key="1">
    <citation type="submission" date="2025-08" db="UniProtKB">
        <authorList>
            <consortium name="RefSeq"/>
        </authorList>
    </citation>
    <scope>IDENTIFICATION</scope>
</reference>
<dbReference type="Proteomes" id="UP000695022">
    <property type="component" value="Unplaced"/>
</dbReference>
<dbReference type="CDD" id="cd16012">
    <property type="entry name" value="ALP"/>
    <property type="match status" value="1"/>
</dbReference>
<dbReference type="Gene3D" id="3.40.720.10">
    <property type="entry name" value="Alkaline Phosphatase, subunit A"/>
    <property type="match status" value="1"/>
</dbReference>
<evidence type="ECO:0000256" key="11">
    <source>
        <dbReference type="RuleBase" id="RU003947"/>
    </source>
</evidence>
<dbReference type="InterPro" id="IPR017850">
    <property type="entry name" value="Alkaline_phosphatase_core_sf"/>
</dbReference>
<evidence type="ECO:0000256" key="7">
    <source>
        <dbReference type="ARBA" id="ARBA00022801"/>
    </source>
</evidence>
<dbReference type="GeneID" id="106810524"/>
<evidence type="ECO:0000256" key="10">
    <source>
        <dbReference type="RuleBase" id="RU003946"/>
    </source>
</evidence>
<accession>A0ABM1EB19</accession>
<protein>
    <recommendedName>
        <fullName evidence="4 11">Alkaline phosphatase</fullName>
        <ecNumber evidence="4 11">3.1.3.1</ecNumber>
    </recommendedName>
</protein>
<gene>
    <name evidence="14" type="primary">LOC106810524</name>
</gene>
<evidence type="ECO:0000256" key="6">
    <source>
        <dbReference type="ARBA" id="ARBA00022723"/>
    </source>
</evidence>
<keyword evidence="5" id="KW-0597">Phosphoprotein</keyword>
<keyword evidence="8 11" id="KW-0862">Zinc</keyword>
<dbReference type="InterPro" id="IPR001952">
    <property type="entry name" value="Alkaline_phosphatase"/>
</dbReference>
<evidence type="ECO:0000256" key="8">
    <source>
        <dbReference type="ARBA" id="ARBA00022833"/>
    </source>
</evidence>
<dbReference type="InterPro" id="IPR018299">
    <property type="entry name" value="Alkaline_phosphatase_AS"/>
</dbReference>
<dbReference type="SUPFAM" id="SSF53649">
    <property type="entry name" value="Alkaline phosphatase-like"/>
    <property type="match status" value="1"/>
</dbReference>
<feature type="region of interest" description="Disordered" evidence="12">
    <location>
        <begin position="156"/>
        <end position="182"/>
    </location>
</feature>